<keyword evidence="5" id="KW-1185">Reference proteome</keyword>
<evidence type="ECO:0000313" key="5">
    <source>
        <dbReference type="Proteomes" id="UP000262825"/>
    </source>
</evidence>
<evidence type="ECO:0000313" key="4">
    <source>
        <dbReference type="EMBL" id="SSD60065.1"/>
    </source>
</evidence>
<feature type="region of interest" description="Disordered" evidence="3">
    <location>
        <begin position="118"/>
        <end position="141"/>
    </location>
</feature>
<dbReference type="VEuPathDB" id="FungiDB:SCODWIG_01826"/>
<dbReference type="AlphaFoldDB" id="A0A376B5U0"/>
<comment type="similarity">
    <text evidence="1">Belongs to the FYV7 family.</text>
</comment>
<gene>
    <name evidence="4" type="ORF">SCODWIG_01826</name>
</gene>
<sequence length="159" mass="19155">MPPKKSLNAKKFTREYKLKEIQRNLTRKSRLKKQYLKALKEEGYAIPQNTESDEHLDGKNTATAKLTGRDRKVIKRQNSELKYEEKKKLKQERLYKKRQDREFKREKELNRIKEIKSKHQTKIDRREKLAQRTKTGQPLMGPRIEDLLNKIKNDDTYTN</sequence>
<feature type="region of interest" description="Disordered" evidence="3">
    <location>
        <begin position="45"/>
        <end position="79"/>
    </location>
</feature>
<dbReference type="Pfam" id="PF08524">
    <property type="entry name" value="rRNA_processing"/>
    <property type="match status" value="1"/>
</dbReference>
<feature type="compositionally biased region" description="Basic and acidic residues" evidence="3">
    <location>
        <begin position="67"/>
        <end position="79"/>
    </location>
</feature>
<evidence type="ECO:0000256" key="2">
    <source>
        <dbReference type="ARBA" id="ARBA00018780"/>
    </source>
</evidence>
<proteinExistence type="inferred from homology"/>
<feature type="compositionally biased region" description="Basic and acidic residues" evidence="3">
    <location>
        <begin position="118"/>
        <end position="130"/>
    </location>
</feature>
<dbReference type="InterPro" id="IPR013730">
    <property type="entry name" value="Fyv7/TAP26"/>
</dbReference>
<evidence type="ECO:0000256" key="3">
    <source>
        <dbReference type="SAM" id="MobiDB-lite"/>
    </source>
</evidence>
<dbReference type="EMBL" id="UFAJ01000262">
    <property type="protein sequence ID" value="SSD60065.1"/>
    <property type="molecule type" value="Genomic_DNA"/>
</dbReference>
<dbReference type="OrthoDB" id="2135053at2759"/>
<name>A0A376B5U0_9ASCO</name>
<evidence type="ECO:0000256" key="1">
    <source>
        <dbReference type="ARBA" id="ARBA00006800"/>
    </source>
</evidence>
<dbReference type="Proteomes" id="UP000262825">
    <property type="component" value="Unassembled WGS sequence"/>
</dbReference>
<organism evidence="4 5">
    <name type="scientific">Saccharomycodes ludwigii</name>
    <dbReference type="NCBI Taxonomy" id="36035"/>
    <lineage>
        <taxon>Eukaryota</taxon>
        <taxon>Fungi</taxon>
        <taxon>Dikarya</taxon>
        <taxon>Ascomycota</taxon>
        <taxon>Saccharomycotina</taxon>
        <taxon>Saccharomycetes</taxon>
        <taxon>Saccharomycodales</taxon>
        <taxon>Saccharomycodaceae</taxon>
        <taxon>Saccharomycodes</taxon>
    </lineage>
</organism>
<protein>
    <recommendedName>
        <fullName evidence="2">rRNA-processing protein FYV7</fullName>
    </recommendedName>
</protein>
<reference evidence="5" key="1">
    <citation type="submission" date="2018-06" db="EMBL/GenBank/DDBJ databases">
        <authorList>
            <person name="Guldener U."/>
        </authorList>
    </citation>
    <scope>NUCLEOTIDE SEQUENCE [LARGE SCALE GENOMIC DNA]</scope>
    <source>
        <strain evidence="5">UTAD17</strain>
    </source>
</reference>
<accession>A0A376B5U0</accession>